<keyword evidence="1" id="KW-0456">Lyase</keyword>
<gene>
    <name evidence="2" type="ORF">CfE428DRAFT_3124</name>
</gene>
<dbReference type="InterPro" id="IPR002220">
    <property type="entry name" value="DapA-like"/>
</dbReference>
<evidence type="ECO:0000313" key="2">
    <source>
        <dbReference type="EMBL" id="EDY19439.1"/>
    </source>
</evidence>
<dbReference type="Pfam" id="PF00701">
    <property type="entry name" value="DHDPS"/>
    <property type="match status" value="1"/>
</dbReference>
<dbReference type="Proteomes" id="UP000005824">
    <property type="component" value="Unassembled WGS sequence"/>
</dbReference>
<evidence type="ECO:0000313" key="3">
    <source>
        <dbReference type="Proteomes" id="UP000005824"/>
    </source>
</evidence>
<dbReference type="SMART" id="SM01130">
    <property type="entry name" value="DHDPS"/>
    <property type="match status" value="1"/>
</dbReference>
<protein>
    <submittedName>
        <fullName evidence="2">Dihydropicolinate synthase-like protein</fullName>
    </submittedName>
</protein>
<comment type="caution">
    <text evidence="2">The sequence shown here is derived from an EMBL/GenBank/DDBJ whole genome shotgun (WGS) entry which is preliminary data.</text>
</comment>
<evidence type="ECO:0000256" key="1">
    <source>
        <dbReference type="ARBA" id="ARBA00023239"/>
    </source>
</evidence>
<dbReference type="InterPro" id="IPR013785">
    <property type="entry name" value="Aldolase_TIM"/>
</dbReference>
<dbReference type="AlphaFoldDB" id="B4D2J9"/>
<dbReference type="InParanoid" id="B4D2J9"/>
<accession>B4D2J9</accession>
<proteinExistence type="predicted"/>
<name>B4D2J9_9BACT</name>
<dbReference type="GO" id="GO:0016829">
    <property type="term" value="F:lyase activity"/>
    <property type="evidence" value="ECO:0007669"/>
    <property type="project" value="UniProtKB-KW"/>
</dbReference>
<organism evidence="2 3">
    <name type="scientific">Chthoniobacter flavus Ellin428</name>
    <dbReference type="NCBI Taxonomy" id="497964"/>
    <lineage>
        <taxon>Bacteria</taxon>
        <taxon>Pseudomonadati</taxon>
        <taxon>Verrucomicrobiota</taxon>
        <taxon>Spartobacteria</taxon>
        <taxon>Chthoniobacterales</taxon>
        <taxon>Chthoniobacteraceae</taxon>
        <taxon>Chthoniobacter</taxon>
    </lineage>
</organism>
<dbReference type="STRING" id="497964.CfE428DRAFT_3124"/>
<dbReference type="eggNOG" id="COG0329">
    <property type="taxonomic scope" value="Bacteria"/>
</dbReference>
<dbReference type="CDD" id="cd00408">
    <property type="entry name" value="DHDPS-like"/>
    <property type="match status" value="1"/>
</dbReference>
<dbReference type="EMBL" id="ABVL01000008">
    <property type="protein sequence ID" value="EDY19439.1"/>
    <property type="molecule type" value="Genomic_DNA"/>
</dbReference>
<dbReference type="Gene3D" id="3.20.20.70">
    <property type="entry name" value="Aldolase class I"/>
    <property type="match status" value="1"/>
</dbReference>
<keyword evidence="3" id="KW-1185">Reference proteome</keyword>
<dbReference type="RefSeq" id="WP_006980449.1">
    <property type="nucleotide sequence ID" value="NZ_ABVL01000008.1"/>
</dbReference>
<reference evidence="2 3" key="1">
    <citation type="journal article" date="2011" name="J. Bacteriol.">
        <title>Genome sequence of Chthoniobacter flavus Ellin428, an aerobic heterotrophic soil bacterium.</title>
        <authorList>
            <person name="Kant R."/>
            <person name="van Passel M.W."/>
            <person name="Palva A."/>
            <person name="Lucas S."/>
            <person name="Lapidus A."/>
            <person name="Glavina Del Rio T."/>
            <person name="Dalin E."/>
            <person name="Tice H."/>
            <person name="Bruce D."/>
            <person name="Goodwin L."/>
            <person name="Pitluck S."/>
            <person name="Larimer F.W."/>
            <person name="Land M.L."/>
            <person name="Hauser L."/>
            <person name="Sangwan P."/>
            <person name="de Vos W.M."/>
            <person name="Janssen P.H."/>
            <person name="Smidt H."/>
        </authorList>
    </citation>
    <scope>NUCLEOTIDE SEQUENCE [LARGE SCALE GENOMIC DNA]</scope>
    <source>
        <strain evidence="2 3">Ellin428</strain>
    </source>
</reference>
<sequence>MKTSISPADLHTSVISVPPLCRDAQLKPNAAENAKLIKHIEAGGVTTLLYGGNANFYNIALSEYELVLDQLEAAAGPDTLIVPAFGPYFGTAMDQAAILAKKKFPTAMLLPTVAVSSPRGVQAGVMKLVEKYGKPIVLYIKDQGYVTLDVVKSLVAAGAISWIKYAVVRPDPAQDDLLAGLVKTVDPSLIVSGIGEQPAIVHWQKFGVQAFTSGCVCVAPRRSQEMLNAMRAGDFAKADAIRERFNTLETLRNSHGPIPVLHHAVSLAGIAETGPALPLMTNLGDELLDEIQPAAQGLVAWNKA</sequence>
<dbReference type="SUPFAM" id="SSF51569">
    <property type="entry name" value="Aldolase"/>
    <property type="match status" value="1"/>
</dbReference>